<reference evidence="2" key="1">
    <citation type="submission" date="2019-04" db="EMBL/GenBank/DDBJ databases">
        <authorList>
            <person name="Alioto T."/>
            <person name="Alioto T."/>
        </authorList>
    </citation>
    <scope>NUCLEOTIDE SEQUENCE [LARGE SCALE GENOMIC DNA]</scope>
</reference>
<accession>A0A5E4DDR7</accession>
<comment type="caution">
    <text evidence="2">The sequence shown here is derived from an EMBL/GenBank/DDBJ whole genome shotgun (WGS) entry which is preliminary data.</text>
</comment>
<evidence type="ECO:0000313" key="2">
    <source>
        <dbReference type="EMBL" id="VTJ92135.1"/>
    </source>
</evidence>
<proteinExistence type="predicted"/>
<feature type="compositionally biased region" description="Gly residues" evidence="1">
    <location>
        <begin position="25"/>
        <end position="36"/>
    </location>
</feature>
<gene>
    <name evidence="2" type="ORF">MONAX_5E040855</name>
</gene>
<feature type="region of interest" description="Disordered" evidence="1">
    <location>
        <begin position="18"/>
        <end position="61"/>
    </location>
</feature>
<sequence length="61" mass="6172">FPVGPACIFLRKGIAEKQRVRQGDWQGGQGGVGQGEKGQVSGRNQEAQNTGGGSGFPGATG</sequence>
<protein>
    <submittedName>
        <fullName evidence="2">Uncharacterized protein</fullName>
    </submittedName>
</protein>
<dbReference type="AlphaFoldDB" id="A0A5E4DDR7"/>
<organism evidence="2 3">
    <name type="scientific">Marmota monax</name>
    <name type="common">Woodchuck</name>
    <dbReference type="NCBI Taxonomy" id="9995"/>
    <lineage>
        <taxon>Eukaryota</taxon>
        <taxon>Metazoa</taxon>
        <taxon>Chordata</taxon>
        <taxon>Craniata</taxon>
        <taxon>Vertebrata</taxon>
        <taxon>Euteleostomi</taxon>
        <taxon>Mammalia</taxon>
        <taxon>Eutheria</taxon>
        <taxon>Euarchontoglires</taxon>
        <taxon>Glires</taxon>
        <taxon>Rodentia</taxon>
        <taxon>Sciuromorpha</taxon>
        <taxon>Sciuridae</taxon>
        <taxon>Xerinae</taxon>
        <taxon>Marmotini</taxon>
        <taxon>Marmota</taxon>
    </lineage>
</organism>
<evidence type="ECO:0000256" key="1">
    <source>
        <dbReference type="SAM" id="MobiDB-lite"/>
    </source>
</evidence>
<dbReference type="EMBL" id="CABDUW010014030">
    <property type="protein sequence ID" value="VTJ92135.1"/>
    <property type="molecule type" value="Genomic_DNA"/>
</dbReference>
<name>A0A5E4DDR7_MARMO</name>
<evidence type="ECO:0000313" key="3">
    <source>
        <dbReference type="Proteomes" id="UP000335636"/>
    </source>
</evidence>
<feature type="non-terminal residue" evidence="2">
    <location>
        <position position="1"/>
    </location>
</feature>
<dbReference type="Proteomes" id="UP000335636">
    <property type="component" value="Unassembled WGS sequence"/>
</dbReference>
<feature type="compositionally biased region" description="Gly residues" evidence="1">
    <location>
        <begin position="50"/>
        <end position="61"/>
    </location>
</feature>
<keyword evidence="3" id="KW-1185">Reference proteome</keyword>